<gene>
    <name evidence="1" type="ORF">ALAG00032_LOCUS14114</name>
</gene>
<reference evidence="1" key="1">
    <citation type="submission" date="2021-01" db="EMBL/GenBank/DDBJ databases">
        <authorList>
            <person name="Corre E."/>
            <person name="Pelletier E."/>
            <person name="Niang G."/>
            <person name="Scheremetjew M."/>
            <person name="Finn R."/>
            <person name="Kale V."/>
            <person name="Holt S."/>
            <person name="Cochrane G."/>
            <person name="Meng A."/>
            <person name="Brown T."/>
            <person name="Cohen L."/>
        </authorList>
    </citation>
    <scope>NUCLEOTIDE SEQUENCE</scope>
    <source>
        <strain evidence="1">CCMP1510</strain>
    </source>
</reference>
<proteinExistence type="predicted"/>
<accession>A0A7S3NQU1</accession>
<organism evidence="1">
    <name type="scientific">Aureoumbra lagunensis</name>
    <dbReference type="NCBI Taxonomy" id="44058"/>
    <lineage>
        <taxon>Eukaryota</taxon>
        <taxon>Sar</taxon>
        <taxon>Stramenopiles</taxon>
        <taxon>Ochrophyta</taxon>
        <taxon>Pelagophyceae</taxon>
        <taxon>Pelagomonadales</taxon>
        <taxon>Aureoumbra</taxon>
    </lineage>
</organism>
<dbReference type="SUPFAM" id="SSF51197">
    <property type="entry name" value="Clavaminate synthase-like"/>
    <property type="match status" value="1"/>
</dbReference>
<evidence type="ECO:0000313" key="1">
    <source>
        <dbReference type="EMBL" id="CAE0373313.1"/>
    </source>
</evidence>
<dbReference type="EMBL" id="HBIJ01021773">
    <property type="protein sequence ID" value="CAE0373313.1"/>
    <property type="molecule type" value="Transcribed_RNA"/>
</dbReference>
<name>A0A7S3NQU1_9STRA</name>
<dbReference type="Gene3D" id="2.60.120.620">
    <property type="entry name" value="q2cbj1_9rhob like domain"/>
    <property type="match status" value="1"/>
</dbReference>
<evidence type="ECO:0008006" key="2">
    <source>
        <dbReference type="Google" id="ProtNLM"/>
    </source>
</evidence>
<dbReference type="AlphaFoldDB" id="A0A7S3NQU1"/>
<protein>
    <recommendedName>
        <fullName evidence="2">Fe2OG dioxygenase domain-containing protein</fullName>
    </recommendedName>
</protein>
<sequence length="240" mass="27419">MMMLVRVIFSIVIIQPYGLRLENPKILLNSKSSEIIQRQSEALKEEATKYFAQEGIVYIENFFRPRVFNELQRQALMSISEMRPETPDHVAVGRLGTFVSPSTPLAEAVNSKPVQNFLQDITSSDQLQPSDFPVELRRYPIGSSMDWHCDESLYENPQVECVLTIFNSCDSRTEWKKNTDPDVIVSRWTQPNSLLLVKAGGPSHRVTRSSCGERVIAKFVYTSCPYKLNAWYSNLNAYIS</sequence>